<dbReference type="NCBIfam" id="TIGR01600">
    <property type="entry name" value="phage_tail_L"/>
    <property type="match status" value="1"/>
</dbReference>
<protein>
    <submittedName>
        <fullName evidence="1">Phage minor tail protein L</fullName>
    </submittedName>
</protein>
<name>A0A2C9X4M0_ACIBA</name>
<feature type="non-terminal residue" evidence="1">
    <location>
        <position position="1"/>
    </location>
</feature>
<dbReference type="EMBL" id="NGEL01000040">
    <property type="protein sequence ID" value="OTM91727.1"/>
    <property type="molecule type" value="Genomic_DNA"/>
</dbReference>
<dbReference type="GO" id="GO:0046718">
    <property type="term" value="P:symbiont entry into host cell"/>
    <property type="evidence" value="ECO:0007669"/>
    <property type="project" value="InterPro"/>
</dbReference>
<dbReference type="RefSeq" id="WP_086249621.1">
    <property type="nucleotide sequence ID" value="NZ_JBAJXA010000169.1"/>
</dbReference>
<dbReference type="Pfam" id="PF05100">
    <property type="entry name" value="Phage_tail_L"/>
    <property type="match status" value="1"/>
</dbReference>
<evidence type="ECO:0000313" key="1">
    <source>
        <dbReference type="EMBL" id="OTM91727.1"/>
    </source>
</evidence>
<dbReference type="GO" id="GO:0030430">
    <property type="term" value="C:host cell cytoplasm"/>
    <property type="evidence" value="ECO:0007669"/>
    <property type="project" value="InterPro"/>
</dbReference>
<sequence>EGLKIPVRQITSYCSWEYRGEECGYTGAAMFTEKDEPTDNPALDRCSYRLSGCECRFSKNKPLPFGGFPASSML</sequence>
<dbReference type="AlphaFoldDB" id="A0A2C9X4M0"/>
<reference evidence="1 2" key="1">
    <citation type="submission" date="2017-05" db="EMBL/GenBank/DDBJ databases">
        <authorList>
            <person name="Song R."/>
            <person name="Chenine A.L."/>
            <person name="Ruprecht R.M."/>
        </authorList>
    </citation>
    <scope>NUCLEOTIDE SEQUENCE [LARGE SCALE GENOMIC DNA]</scope>
    <source>
        <strain evidence="1 2">PR350</strain>
    </source>
</reference>
<proteinExistence type="predicted"/>
<comment type="caution">
    <text evidence="1">The sequence shown here is derived from an EMBL/GenBank/DDBJ whole genome shotgun (WGS) entry which is preliminary data.</text>
</comment>
<accession>A0A2C9X4M0</accession>
<dbReference type="Proteomes" id="UP000194699">
    <property type="component" value="Unassembled WGS sequence"/>
</dbReference>
<organism evidence="1 2">
    <name type="scientific">Acinetobacter baumannii</name>
    <dbReference type="NCBI Taxonomy" id="470"/>
    <lineage>
        <taxon>Bacteria</taxon>
        <taxon>Pseudomonadati</taxon>
        <taxon>Pseudomonadota</taxon>
        <taxon>Gammaproteobacteria</taxon>
        <taxon>Moraxellales</taxon>
        <taxon>Moraxellaceae</taxon>
        <taxon>Acinetobacter</taxon>
        <taxon>Acinetobacter calcoaceticus/baumannii complex</taxon>
    </lineage>
</organism>
<gene>
    <name evidence="1" type="ORF">B9X95_04430</name>
</gene>
<evidence type="ECO:0000313" key="2">
    <source>
        <dbReference type="Proteomes" id="UP000194699"/>
    </source>
</evidence>
<dbReference type="GO" id="GO:0051536">
    <property type="term" value="F:iron-sulfur cluster binding"/>
    <property type="evidence" value="ECO:0007669"/>
    <property type="project" value="InterPro"/>
</dbReference>
<dbReference type="InterPro" id="IPR006487">
    <property type="entry name" value="Phage_lambda_L"/>
</dbReference>